<dbReference type="PANTHER" id="PTHR42685:SF19">
    <property type="entry name" value="POSSIBLE OXIDOREDUCTASE"/>
    <property type="match status" value="1"/>
</dbReference>
<feature type="domain" description="FAD-dependent oxidoreductase 2 FAD-binding" evidence="4">
    <location>
        <begin position="3"/>
        <end position="32"/>
    </location>
</feature>
<evidence type="ECO:0000313" key="6">
    <source>
        <dbReference type="Proteomes" id="UP001432011"/>
    </source>
</evidence>
<keyword evidence="2" id="KW-0560">Oxidoreductase</keyword>
<proteinExistence type="predicted"/>
<feature type="compositionally biased region" description="Basic and acidic residues" evidence="3">
    <location>
        <begin position="204"/>
        <end position="222"/>
    </location>
</feature>
<keyword evidence="6" id="KW-1185">Reference proteome</keyword>
<evidence type="ECO:0000256" key="3">
    <source>
        <dbReference type="SAM" id="MobiDB-lite"/>
    </source>
</evidence>
<reference evidence="5" key="1">
    <citation type="submission" date="2022-10" db="EMBL/GenBank/DDBJ databases">
        <title>The complete genomes of actinobacterial strains from the NBC collection.</title>
        <authorList>
            <person name="Joergensen T.S."/>
            <person name="Alvarez Arevalo M."/>
            <person name="Sterndorff E.B."/>
            <person name="Faurdal D."/>
            <person name="Vuksanovic O."/>
            <person name="Mourched A.-S."/>
            <person name="Charusanti P."/>
            <person name="Shaw S."/>
            <person name="Blin K."/>
            <person name="Weber T."/>
        </authorList>
    </citation>
    <scope>NUCLEOTIDE SEQUENCE</scope>
    <source>
        <strain evidence="5">NBC_00254</strain>
    </source>
</reference>
<evidence type="ECO:0000313" key="5">
    <source>
        <dbReference type="EMBL" id="WUP77668.1"/>
    </source>
</evidence>
<accession>A0ABZ1SXD4</accession>
<keyword evidence="1" id="KW-0285">Flavoprotein</keyword>
<dbReference type="RefSeq" id="WP_260617234.1">
    <property type="nucleotide sequence ID" value="NZ_CP108085.1"/>
</dbReference>
<organism evidence="5 6">
    <name type="scientific">Microbispora hainanensis</name>
    <dbReference type="NCBI Taxonomy" id="568844"/>
    <lineage>
        <taxon>Bacteria</taxon>
        <taxon>Bacillati</taxon>
        <taxon>Actinomycetota</taxon>
        <taxon>Actinomycetes</taxon>
        <taxon>Streptosporangiales</taxon>
        <taxon>Streptosporangiaceae</taxon>
        <taxon>Microbispora</taxon>
    </lineage>
</organism>
<dbReference type="EMBL" id="CP108085">
    <property type="protein sequence ID" value="WUP77668.1"/>
    <property type="molecule type" value="Genomic_DNA"/>
</dbReference>
<dbReference type="SUPFAM" id="SSF51905">
    <property type="entry name" value="FAD/NAD(P)-binding domain"/>
    <property type="match status" value="1"/>
</dbReference>
<dbReference type="InterPro" id="IPR003953">
    <property type="entry name" value="FAD-dep_OxRdtase_2_FAD-bd"/>
</dbReference>
<evidence type="ECO:0000256" key="2">
    <source>
        <dbReference type="ARBA" id="ARBA00023002"/>
    </source>
</evidence>
<dbReference type="InterPro" id="IPR050407">
    <property type="entry name" value="Geranylgeranyl_reductase"/>
</dbReference>
<evidence type="ECO:0000259" key="4">
    <source>
        <dbReference type="Pfam" id="PF00890"/>
    </source>
</evidence>
<protein>
    <submittedName>
        <fullName evidence="5">NAD(P)/FAD-dependent oxidoreductase</fullName>
    </submittedName>
</protein>
<gene>
    <name evidence="5" type="ORF">OG913_11820</name>
</gene>
<name>A0ABZ1SXD4_9ACTN</name>
<dbReference type="PRINTS" id="PR00420">
    <property type="entry name" value="RNGMNOXGNASE"/>
</dbReference>
<dbReference type="Gene3D" id="3.50.50.60">
    <property type="entry name" value="FAD/NAD(P)-binding domain"/>
    <property type="match status" value="2"/>
</dbReference>
<sequence>MIDLLVAGGGPAGLATAIHAALAGMETVVVEPRTGPVDKACGEGLMPTGAAALADLGVEMPDGRPFRGIRYVDGPHRVQAEFRDGHGLGVRRTALHEALALRARDLGVRLVPGRVDAVHAADEGVRARVTGGPDLCDLELCAPELRAPEPRAADLGDPKPRWPELHGSELHGPELHRPELRGRGPYGPESRGTSGLEFRAGEPSGREPRVQEPRTREPYGREAGVRELSARWLVAADGLHSPIRTRLGLGLPSGGPRRYGLRRHYRVAPWTDFVEVHWAPGGEAYVTPVGDDLIGVAVLSSERRTYDEHLARFPGLLARLDGPPATPVRGAGPLRQRVRRRVAGRVLLVGDAAGYVDALTGEGISLALLSAHALVSCLRAGRPEEYEAAWRRLSWRSRLLTAALVGARRHPPAARMIVPAARRLPVVFGAAVRALA</sequence>
<evidence type="ECO:0000256" key="1">
    <source>
        <dbReference type="ARBA" id="ARBA00022630"/>
    </source>
</evidence>
<feature type="region of interest" description="Disordered" evidence="3">
    <location>
        <begin position="149"/>
        <end position="222"/>
    </location>
</feature>
<dbReference type="Pfam" id="PF00890">
    <property type="entry name" value="FAD_binding_2"/>
    <property type="match status" value="1"/>
</dbReference>
<dbReference type="InterPro" id="IPR036188">
    <property type="entry name" value="FAD/NAD-bd_sf"/>
</dbReference>
<dbReference type="Proteomes" id="UP001432011">
    <property type="component" value="Chromosome"/>
</dbReference>
<feature type="compositionally biased region" description="Basic and acidic residues" evidence="3">
    <location>
        <begin position="149"/>
        <end position="182"/>
    </location>
</feature>
<dbReference type="PANTHER" id="PTHR42685">
    <property type="entry name" value="GERANYLGERANYL DIPHOSPHATE REDUCTASE"/>
    <property type="match status" value="1"/>
</dbReference>